<feature type="domain" description="GAF" evidence="2">
    <location>
        <begin position="198"/>
        <end position="343"/>
    </location>
</feature>
<dbReference type="SMART" id="SM00065">
    <property type="entry name" value="GAF"/>
    <property type="match status" value="2"/>
</dbReference>
<protein>
    <recommendedName>
        <fullName evidence="2">GAF domain-containing protein</fullName>
    </recommendedName>
</protein>
<dbReference type="EMBL" id="UINC01011731">
    <property type="protein sequence ID" value="SVA51582.1"/>
    <property type="molecule type" value="Genomic_DNA"/>
</dbReference>
<dbReference type="InterPro" id="IPR003018">
    <property type="entry name" value="GAF"/>
</dbReference>
<evidence type="ECO:0000313" key="3">
    <source>
        <dbReference type="EMBL" id="SVA51582.1"/>
    </source>
</evidence>
<evidence type="ECO:0000256" key="1">
    <source>
        <dbReference type="ARBA" id="ARBA00022801"/>
    </source>
</evidence>
<proteinExistence type="predicted"/>
<dbReference type="AlphaFoldDB" id="A0A381WGK2"/>
<dbReference type="PANTHER" id="PTHR43156">
    <property type="entry name" value="STAGE II SPORULATION PROTEIN E-RELATED"/>
    <property type="match status" value="1"/>
</dbReference>
<sequence>MAIEPNRRILTETNNQGLYEAIWNLTSELTLDVVLQKVTDLSRELVGASYCALGVLGDNARLVRFITSGISERERERIGKDPEGKGILGMMIRRQKPLRLADLAANPESAGVPPHHPRMTSFLGVPIVYKGQILGNIYLTNKIETEEFSQDDENLLTLFAAQAAVAMENARLFENESRRSAQLDVLNRAGRELSRILDLDELFQMVVELLREGFNYRNVKIFWVDLADSTLQVRAVAGPEQGNVSPGIGQPIDQKLEGWVARNGQTALWDDVSQMLRSSSSKDLKTCGELAVPVKVKEEIVAVINVDGMEPYTFDASDIKTLETLSDQLSVAIENIQLNMQQQEQSRRLA</sequence>
<dbReference type="PANTHER" id="PTHR43156:SF2">
    <property type="entry name" value="STAGE II SPORULATION PROTEIN E"/>
    <property type="match status" value="1"/>
</dbReference>
<name>A0A381WGK2_9ZZZZ</name>
<dbReference type="Pfam" id="PF13185">
    <property type="entry name" value="GAF_2"/>
    <property type="match status" value="2"/>
</dbReference>
<dbReference type="GO" id="GO:0016791">
    <property type="term" value="F:phosphatase activity"/>
    <property type="evidence" value="ECO:0007669"/>
    <property type="project" value="TreeGrafter"/>
</dbReference>
<organism evidence="3">
    <name type="scientific">marine metagenome</name>
    <dbReference type="NCBI Taxonomy" id="408172"/>
    <lineage>
        <taxon>unclassified sequences</taxon>
        <taxon>metagenomes</taxon>
        <taxon>ecological metagenomes</taxon>
    </lineage>
</organism>
<feature type="non-terminal residue" evidence="3">
    <location>
        <position position="350"/>
    </location>
</feature>
<dbReference type="InterPro" id="IPR029016">
    <property type="entry name" value="GAF-like_dom_sf"/>
</dbReference>
<feature type="domain" description="GAF" evidence="2">
    <location>
        <begin position="30"/>
        <end position="177"/>
    </location>
</feature>
<dbReference type="InterPro" id="IPR052016">
    <property type="entry name" value="Bact_Sigma-Reg"/>
</dbReference>
<gene>
    <name evidence="3" type="ORF">METZ01_LOCUS104436</name>
</gene>
<reference evidence="3" key="1">
    <citation type="submission" date="2018-05" db="EMBL/GenBank/DDBJ databases">
        <authorList>
            <person name="Lanie J.A."/>
            <person name="Ng W.-L."/>
            <person name="Kazmierczak K.M."/>
            <person name="Andrzejewski T.M."/>
            <person name="Davidsen T.M."/>
            <person name="Wayne K.J."/>
            <person name="Tettelin H."/>
            <person name="Glass J.I."/>
            <person name="Rusch D."/>
            <person name="Podicherti R."/>
            <person name="Tsui H.-C.T."/>
            <person name="Winkler M.E."/>
        </authorList>
    </citation>
    <scope>NUCLEOTIDE SEQUENCE</scope>
</reference>
<accession>A0A381WGK2</accession>
<dbReference type="SUPFAM" id="SSF55781">
    <property type="entry name" value="GAF domain-like"/>
    <property type="match status" value="2"/>
</dbReference>
<dbReference type="Gene3D" id="3.30.450.40">
    <property type="match status" value="2"/>
</dbReference>
<keyword evidence="1" id="KW-0378">Hydrolase</keyword>
<evidence type="ECO:0000259" key="2">
    <source>
        <dbReference type="SMART" id="SM00065"/>
    </source>
</evidence>